<name>A0A182F5N1_ANOAL</name>
<protein>
    <submittedName>
        <fullName evidence="1">Uncharacterized protein</fullName>
    </submittedName>
</protein>
<proteinExistence type="predicted"/>
<evidence type="ECO:0000313" key="1">
    <source>
        <dbReference type="EnsemblMetazoa" id="AALB001774-PA"/>
    </source>
</evidence>
<reference evidence="1" key="2">
    <citation type="submission" date="2022-08" db="UniProtKB">
        <authorList>
            <consortium name="EnsemblMetazoa"/>
        </authorList>
    </citation>
    <scope>IDENTIFICATION</scope>
    <source>
        <strain evidence="1">STECLA/ALBI9_A</strain>
    </source>
</reference>
<keyword evidence="2" id="KW-1185">Reference proteome</keyword>
<dbReference type="Proteomes" id="UP000069272">
    <property type="component" value="Chromosome 2L"/>
</dbReference>
<accession>A0A182F5N1</accession>
<sequence length="229" mass="26588">MDHTRWEMESCRPGFCLRLHGMMKNVNRMMTEMTNKRLDGDSTMPPLMNLESCCRRYEKATSVVRDYNELVEVYRAFRGEMEASGSPTGTRTLSDDLTLVGMLFPIQEVEQLHDINELARDENWRSVAVTFLVDRVAKCGLEKKPEIRMAQAIFGTNLLAKCSWVGFKRVKGDEEMRGYKYSLQRYFFVNKLYVEATKKSQPNFDEDGVRRVLQQLCLAATKKLKSIRK</sequence>
<evidence type="ECO:0000313" key="2">
    <source>
        <dbReference type="Proteomes" id="UP000069272"/>
    </source>
</evidence>
<dbReference type="EnsemblMetazoa" id="AALB001774-RA">
    <property type="protein sequence ID" value="AALB001774-PA"/>
    <property type="gene ID" value="AALB001774"/>
</dbReference>
<dbReference type="VEuPathDB" id="VectorBase:AALB001774"/>
<dbReference type="AlphaFoldDB" id="A0A182F5N1"/>
<reference evidence="1 2" key="1">
    <citation type="journal article" date="2017" name="G3 (Bethesda)">
        <title>The Physical Genome Mapping of Anopheles albimanus Corrected Scaffold Misassemblies and Identified Interarm Rearrangements in Genus Anopheles.</title>
        <authorList>
            <person name="Artemov G.N."/>
            <person name="Peery A.N."/>
            <person name="Jiang X."/>
            <person name="Tu Z."/>
            <person name="Stegniy V.N."/>
            <person name="Sharakhova M.V."/>
            <person name="Sharakhov I.V."/>
        </authorList>
    </citation>
    <scope>NUCLEOTIDE SEQUENCE [LARGE SCALE GENOMIC DNA]</scope>
    <source>
        <strain evidence="1 2">ALBI9_A</strain>
    </source>
</reference>
<organism evidence="1 2">
    <name type="scientific">Anopheles albimanus</name>
    <name type="common">New world malaria mosquito</name>
    <dbReference type="NCBI Taxonomy" id="7167"/>
    <lineage>
        <taxon>Eukaryota</taxon>
        <taxon>Metazoa</taxon>
        <taxon>Ecdysozoa</taxon>
        <taxon>Arthropoda</taxon>
        <taxon>Hexapoda</taxon>
        <taxon>Insecta</taxon>
        <taxon>Pterygota</taxon>
        <taxon>Neoptera</taxon>
        <taxon>Endopterygota</taxon>
        <taxon>Diptera</taxon>
        <taxon>Nematocera</taxon>
        <taxon>Culicoidea</taxon>
        <taxon>Culicidae</taxon>
        <taxon>Anophelinae</taxon>
        <taxon>Anopheles</taxon>
    </lineage>
</organism>